<name>A0A183HSB8_9BILA</name>
<dbReference type="Proteomes" id="UP000267606">
    <property type="component" value="Unassembled WGS sequence"/>
</dbReference>
<evidence type="ECO:0000313" key="3">
    <source>
        <dbReference type="Proteomes" id="UP000267606"/>
    </source>
</evidence>
<keyword evidence="1" id="KW-0175">Coiled coil</keyword>
<keyword evidence="3" id="KW-1185">Reference proteome</keyword>
<dbReference type="STRING" id="387005.A0A183HSB8"/>
<evidence type="ECO:0000256" key="1">
    <source>
        <dbReference type="SAM" id="Coils"/>
    </source>
</evidence>
<accession>A0A183HSB8</accession>
<dbReference type="WBParaSite" id="OFLC_0001037901-mRNA-1">
    <property type="protein sequence ID" value="OFLC_0001037901-mRNA-1"/>
    <property type="gene ID" value="OFLC_0001037901"/>
</dbReference>
<proteinExistence type="predicted"/>
<feature type="coiled-coil region" evidence="1">
    <location>
        <begin position="6"/>
        <end position="40"/>
    </location>
</feature>
<organism evidence="4">
    <name type="scientific">Onchocerca flexuosa</name>
    <dbReference type="NCBI Taxonomy" id="387005"/>
    <lineage>
        <taxon>Eukaryota</taxon>
        <taxon>Metazoa</taxon>
        <taxon>Ecdysozoa</taxon>
        <taxon>Nematoda</taxon>
        <taxon>Chromadorea</taxon>
        <taxon>Rhabditida</taxon>
        <taxon>Spirurina</taxon>
        <taxon>Spiruromorpha</taxon>
        <taxon>Filarioidea</taxon>
        <taxon>Onchocercidae</taxon>
        <taxon>Onchocerca</taxon>
    </lineage>
</organism>
<evidence type="ECO:0000313" key="2">
    <source>
        <dbReference type="EMBL" id="VDO68033.1"/>
    </source>
</evidence>
<dbReference type="AlphaFoldDB" id="A0A183HSB8"/>
<dbReference type="EMBL" id="UZAJ01013773">
    <property type="protein sequence ID" value="VDO68033.1"/>
    <property type="molecule type" value="Genomic_DNA"/>
</dbReference>
<evidence type="ECO:0000313" key="4">
    <source>
        <dbReference type="WBParaSite" id="OFLC_0001037901-mRNA-1"/>
    </source>
</evidence>
<reference evidence="2 3" key="2">
    <citation type="submission" date="2018-11" db="EMBL/GenBank/DDBJ databases">
        <authorList>
            <consortium name="Pathogen Informatics"/>
        </authorList>
    </citation>
    <scope>NUCLEOTIDE SEQUENCE [LARGE SCALE GENOMIC DNA]</scope>
</reference>
<sequence>NAVQELEARKYEINDLQSRLDNAEQYLVTLQQNYVAVENERDMLYDALRRLHSMIDRTVIINRFLVGVDDSMEEKKETVPQTQKSPDGKYNYLYCIHCDVDHY</sequence>
<gene>
    <name evidence="2" type="ORF">OFLC_LOCUS10380</name>
</gene>
<reference evidence="4" key="1">
    <citation type="submission" date="2016-06" db="UniProtKB">
        <authorList>
            <consortium name="WormBaseParasite"/>
        </authorList>
    </citation>
    <scope>IDENTIFICATION</scope>
</reference>
<protein>
    <submittedName>
        <fullName evidence="4">GOLGA2L5 domain-containing protein</fullName>
    </submittedName>
</protein>